<dbReference type="EMBL" id="BAABHY010000005">
    <property type="protein sequence ID" value="GAA5112573.1"/>
    <property type="molecule type" value="Genomic_DNA"/>
</dbReference>
<reference evidence="3" key="1">
    <citation type="journal article" date="2019" name="Int. J. Syst. Evol. Microbiol.">
        <title>The Global Catalogue of Microorganisms (GCM) 10K type strain sequencing project: providing services to taxonomists for standard genome sequencing and annotation.</title>
        <authorList>
            <consortium name="The Broad Institute Genomics Platform"/>
            <consortium name="The Broad Institute Genome Sequencing Center for Infectious Disease"/>
            <person name="Wu L."/>
            <person name="Ma J."/>
        </authorList>
    </citation>
    <scope>NUCLEOTIDE SEQUENCE [LARGE SCALE GENOMIC DNA]</scope>
    <source>
        <strain evidence="3">JCM 18050</strain>
    </source>
</reference>
<dbReference type="Proteomes" id="UP001500171">
    <property type="component" value="Unassembled WGS sequence"/>
</dbReference>
<accession>A0ABP9N9I0</accession>
<name>A0ABP9N9I0_9GAMM</name>
<dbReference type="RefSeq" id="WP_345491639.1">
    <property type="nucleotide sequence ID" value="NZ_BAABHY010000005.1"/>
</dbReference>
<dbReference type="PROSITE" id="PS51257">
    <property type="entry name" value="PROKAR_LIPOPROTEIN"/>
    <property type="match status" value="1"/>
</dbReference>
<comment type="caution">
    <text evidence="2">The sequence shown here is derived from an EMBL/GenBank/DDBJ whole genome shotgun (WGS) entry which is preliminary data.</text>
</comment>
<organism evidence="2 3">
    <name type="scientific">Orbus sasakiae</name>
    <dbReference type="NCBI Taxonomy" id="1078475"/>
    <lineage>
        <taxon>Bacteria</taxon>
        <taxon>Pseudomonadati</taxon>
        <taxon>Pseudomonadota</taxon>
        <taxon>Gammaproteobacteria</taxon>
        <taxon>Orbales</taxon>
        <taxon>Orbaceae</taxon>
        <taxon>Orbus</taxon>
    </lineage>
</organism>
<gene>
    <name evidence="2" type="ORF">GCM10023211_19370</name>
</gene>
<sequence>MMIKIKWVGLMWMALMLTGCGGLGTIPTDKQDYIGTWYGQYIVLSISADAKVDYKYKKGNTSKSISAPILEFIGDDFKVGAFGIDTVFEVSTKPYLEDGIWKMVVDDQLVMRKDTENGFAI</sequence>
<evidence type="ECO:0000313" key="2">
    <source>
        <dbReference type="EMBL" id="GAA5112573.1"/>
    </source>
</evidence>
<proteinExistence type="predicted"/>
<feature type="signal peptide" evidence="1">
    <location>
        <begin position="1"/>
        <end position="21"/>
    </location>
</feature>
<evidence type="ECO:0008006" key="4">
    <source>
        <dbReference type="Google" id="ProtNLM"/>
    </source>
</evidence>
<keyword evidence="1" id="KW-0732">Signal</keyword>
<evidence type="ECO:0000313" key="3">
    <source>
        <dbReference type="Proteomes" id="UP001500171"/>
    </source>
</evidence>
<feature type="chain" id="PRO_5045590474" description="Lipoprotein" evidence="1">
    <location>
        <begin position="22"/>
        <end position="121"/>
    </location>
</feature>
<evidence type="ECO:0000256" key="1">
    <source>
        <dbReference type="SAM" id="SignalP"/>
    </source>
</evidence>
<protein>
    <recommendedName>
        <fullName evidence="4">Lipoprotein</fullName>
    </recommendedName>
</protein>
<keyword evidence="3" id="KW-1185">Reference proteome</keyword>